<accession>A0A0E9VYX4</accession>
<sequence length="10" mass="1120">MYGNSPPKVK</sequence>
<reference evidence="1" key="2">
    <citation type="journal article" date="2015" name="Fish Shellfish Immunol.">
        <title>Early steps in the European eel (Anguilla anguilla)-Vibrio vulnificus interaction in the gills: Role of the RtxA13 toxin.</title>
        <authorList>
            <person name="Callol A."/>
            <person name="Pajuelo D."/>
            <person name="Ebbesson L."/>
            <person name="Teles M."/>
            <person name="MacKenzie S."/>
            <person name="Amaro C."/>
        </authorList>
    </citation>
    <scope>NUCLEOTIDE SEQUENCE</scope>
</reference>
<organism evidence="1">
    <name type="scientific">Anguilla anguilla</name>
    <name type="common">European freshwater eel</name>
    <name type="synonym">Muraena anguilla</name>
    <dbReference type="NCBI Taxonomy" id="7936"/>
    <lineage>
        <taxon>Eukaryota</taxon>
        <taxon>Metazoa</taxon>
        <taxon>Chordata</taxon>
        <taxon>Craniata</taxon>
        <taxon>Vertebrata</taxon>
        <taxon>Euteleostomi</taxon>
        <taxon>Actinopterygii</taxon>
        <taxon>Neopterygii</taxon>
        <taxon>Teleostei</taxon>
        <taxon>Anguilliformes</taxon>
        <taxon>Anguillidae</taxon>
        <taxon>Anguilla</taxon>
    </lineage>
</organism>
<protein>
    <submittedName>
        <fullName evidence="1">Uncharacterized protein</fullName>
    </submittedName>
</protein>
<proteinExistence type="predicted"/>
<name>A0A0E9VYX4_ANGAN</name>
<reference evidence="1" key="1">
    <citation type="submission" date="2014-11" db="EMBL/GenBank/DDBJ databases">
        <authorList>
            <person name="Amaro Gonzalez C."/>
        </authorList>
    </citation>
    <scope>NUCLEOTIDE SEQUENCE</scope>
</reference>
<evidence type="ECO:0000313" key="1">
    <source>
        <dbReference type="EMBL" id="JAH82525.1"/>
    </source>
</evidence>
<dbReference type="EMBL" id="GBXM01026052">
    <property type="protein sequence ID" value="JAH82525.1"/>
    <property type="molecule type" value="Transcribed_RNA"/>
</dbReference>